<dbReference type="CDD" id="cd08662">
    <property type="entry name" value="M13"/>
    <property type="match status" value="1"/>
</dbReference>
<dbReference type="PROSITE" id="PS51885">
    <property type="entry name" value="NEPRILYSIN"/>
    <property type="match status" value="1"/>
</dbReference>
<dbReference type="Proteomes" id="UP000217889">
    <property type="component" value="Chromosome"/>
</dbReference>
<keyword evidence="4" id="KW-0479">Metal-binding</keyword>
<comment type="cofactor">
    <cofactor evidence="1">
        <name>Zn(2+)</name>
        <dbReference type="ChEBI" id="CHEBI:29105"/>
    </cofactor>
</comment>
<dbReference type="InterPro" id="IPR042089">
    <property type="entry name" value="Peptidase_M13_dom_2"/>
</dbReference>
<dbReference type="InterPro" id="IPR008753">
    <property type="entry name" value="Peptidase_M13_N"/>
</dbReference>
<dbReference type="PANTHER" id="PTHR11733">
    <property type="entry name" value="ZINC METALLOPROTEASE FAMILY M13 NEPRILYSIN-RELATED"/>
    <property type="match status" value="1"/>
</dbReference>
<organism evidence="10 11">
    <name type="scientific">Brachybacterium ginsengisoli</name>
    <dbReference type="NCBI Taxonomy" id="1331682"/>
    <lineage>
        <taxon>Bacteria</taxon>
        <taxon>Bacillati</taxon>
        <taxon>Actinomycetota</taxon>
        <taxon>Actinomycetes</taxon>
        <taxon>Micrococcales</taxon>
        <taxon>Dermabacteraceae</taxon>
        <taxon>Brachybacterium</taxon>
    </lineage>
</organism>
<dbReference type="GO" id="GO:0005886">
    <property type="term" value="C:plasma membrane"/>
    <property type="evidence" value="ECO:0007669"/>
    <property type="project" value="TreeGrafter"/>
</dbReference>
<dbReference type="SUPFAM" id="SSF55486">
    <property type="entry name" value="Metalloproteases ('zincins'), catalytic domain"/>
    <property type="match status" value="1"/>
</dbReference>
<dbReference type="InterPro" id="IPR018497">
    <property type="entry name" value="Peptidase_M13_C"/>
</dbReference>
<evidence type="ECO:0000313" key="11">
    <source>
        <dbReference type="Proteomes" id="UP000217889"/>
    </source>
</evidence>
<dbReference type="Pfam" id="PF01431">
    <property type="entry name" value="Peptidase_M13"/>
    <property type="match status" value="1"/>
</dbReference>
<protein>
    <submittedName>
        <fullName evidence="10">Peptidase M13</fullName>
    </submittedName>
</protein>
<accession>A0A291H2A4</accession>
<dbReference type="RefSeq" id="WP_096801050.1">
    <property type="nucleotide sequence ID" value="NZ_CP023564.1"/>
</dbReference>
<proteinExistence type="inferred from homology"/>
<keyword evidence="6" id="KW-0862">Zinc</keyword>
<dbReference type="GO" id="GO:0004222">
    <property type="term" value="F:metalloendopeptidase activity"/>
    <property type="evidence" value="ECO:0007669"/>
    <property type="project" value="InterPro"/>
</dbReference>
<evidence type="ECO:0000256" key="3">
    <source>
        <dbReference type="ARBA" id="ARBA00022670"/>
    </source>
</evidence>
<reference evidence="10 11" key="1">
    <citation type="journal article" date="2014" name="Int. J. Syst. Evol. Microbiol.">
        <title>Brachybacterium ginsengisoli sp. nov., isolated from soil of a ginseng field.</title>
        <authorList>
            <person name="Hoang V.A."/>
            <person name="Kim Y.J."/>
            <person name="Nguyen N.L."/>
            <person name="Yang D.C."/>
        </authorList>
    </citation>
    <scope>NUCLEOTIDE SEQUENCE [LARGE SCALE GENOMIC DNA]</scope>
    <source>
        <strain evidence="10 11">DCY80</strain>
    </source>
</reference>
<dbReference type="GO" id="GO:0016485">
    <property type="term" value="P:protein processing"/>
    <property type="evidence" value="ECO:0007669"/>
    <property type="project" value="TreeGrafter"/>
</dbReference>
<name>A0A291H2A4_9MICO</name>
<evidence type="ECO:0000256" key="5">
    <source>
        <dbReference type="ARBA" id="ARBA00022801"/>
    </source>
</evidence>
<feature type="domain" description="Peptidase M13 C-terminal" evidence="8">
    <location>
        <begin position="466"/>
        <end position="671"/>
    </location>
</feature>
<keyword evidence="5" id="KW-0378">Hydrolase</keyword>
<keyword evidence="11" id="KW-1185">Reference proteome</keyword>
<dbReference type="Gene3D" id="3.40.390.10">
    <property type="entry name" value="Collagenase (Catalytic Domain)"/>
    <property type="match status" value="1"/>
</dbReference>
<dbReference type="OrthoDB" id="9775677at2"/>
<evidence type="ECO:0000256" key="1">
    <source>
        <dbReference type="ARBA" id="ARBA00001947"/>
    </source>
</evidence>
<keyword evidence="7" id="KW-0482">Metalloprotease</keyword>
<evidence type="ECO:0000256" key="4">
    <source>
        <dbReference type="ARBA" id="ARBA00022723"/>
    </source>
</evidence>
<dbReference type="EMBL" id="CP023564">
    <property type="protein sequence ID" value="ATG56591.1"/>
    <property type="molecule type" value="Genomic_DNA"/>
</dbReference>
<gene>
    <name evidence="10" type="ORF">CFK41_11040</name>
</gene>
<evidence type="ECO:0000313" key="10">
    <source>
        <dbReference type="EMBL" id="ATG56591.1"/>
    </source>
</evidence>
<evidence type="ECO:0000259" key="9">
    <source>
        <dbReference type="Pfam" id="PF05649"/>
    </source>
</evidence>
<dbReference type="AlphaFoldDB" id="A0A291H2A4"/>
<dbReference type="Gene3D" id="1.10.1380.10">
    <property type="entry name" value="Neutral endopeptidase , domain2"/>
    <property type="match status" value="1"/>
</dbReference>
<evidence type="ECO:0000256" key="7">
    <source>
        <dbReference type="ARBA" id="ARBA00023049"/>
    </source>
</evidence>
<dbReference type="KEGG" id="bgg:CFK41_11040"/>
<feature type="domain" description="Peptidase M13 N-terminal" evidence="9">
    <location>
        <begin position="24"/>
        <end position="414"/>
    </location>
</feature>
<dbReference type="GO" id="GO:0046872">
    <property type="term" value="F:metal ion binding"/>
    <property type="evidence" value="ECO:0007669"/>
    <property type="project" value="UniProtKB-KW"/>
</dbReference>
<keyword evidence="3" id="KW-0645">Protease</keyword>
<dbReference type="PRINTS" id="PR00786">
    <property type="entry name" value="NEPRILYSIN"/>
</dbReference>
<comment type="similarity">
    <text evidence="2">Belongs to the peptidase M13 family.</text>
</comment>
<dbReference type="PANTHER" id="PTHR11733:SF167">
    <property type="entry name" value="FI17812P1-RELATED"/>
    <property type="match status" value="1"/>
</dbReference>
<evidence type="ECO:0000259" key="8">
    <source>
        <dbReference type="Pfam" id="PF01431"/>
    </source>
</evidence>
<sequence>MTTAPSARPSGLSLDQVDESVRIQDDLFGHVNGRWLSEHVMPADRSSDGAFHALRDLSEERVREIVEEAAADVTSRDPRAEQVPATDHDRVGALYRMFMDTDAIEAAGVGVLEDLLGTVAAAADLDQVVRVMAAPDSGASALLAYVWTDDMDSTNYQVKIHQGGLGLPDESYYREEHYAEIRTAYVEHLANLARLAALPGREGLVAGSAEDLAAAVMGFETRLAASHLDVVRLRDREKSYNPMDDAQRRELAPAFPWDAYIEGTGAPAKAFEVVSIGQPEFVTAAAELLAGEDLAVLRTWLSLHSVASYAPYGPAALVEEDFDFSGRTLSGAEELRDRWKRGVAFVEGVVGFAVGREYVSRHFPVSHKERMTELVDALMAAYRTSIESLEWMTPETRRKALAKLEKFIPKIGYPDQWRDYDGLEIVPGDLVASARASRRFEAAFEFAKVGGPIDETEWHMTPQTVNAYYNPGRNEIVFPAAILQPPFFDAEADDAVNFGGIGAVIGHEVGHGFDDQGSKYDGDGNLISWWTPEDREAFDTRAAQLITQYSTLSPRELDDSHRVNGALTIGENIGDLGGLSIAVKAYLASHDEEQVAAEIDGFTGLQRVFWSWATVWRGRNRVQEAIRRLAVDPHAPMEFRCNTVVGHLEEFHTAFGVVEGDAMYRAPEERVSIW</sequence>
<evidence type="ECO:0000256" key="2">
    <source>
        <dbReference type="ARBA" id="ARBA00007357"/>
    </source>
</evidence>
<dbReference type="InterPro" id="IPR000718">
    <property type="entry name" value="Peptidase_M13"/>
</dbReference>
<evidence type="ECO:0000256" key="6">
    <source>
        <dbReference type="ARBA" id="ARBA00022833"/>
    </source>
</evidence>
<dbReference type="InterPro" id="IPR024079">
    <property type="entry name" value="MetalloPept_cat_dom_sf"/>
</dbReference>
<dbReference type="Pfam" id="PF05649">
    <property type="entry name" value="Peptidase_M13_N"/>
    <property type="match status" value="1"/>
</dbReference>